<keyword evidence="4" id="KW-1185">Reference proteome</keyword>
<dbReference type="AlphaFoldDB" id="A0A8W8JHZ6"/>
<organism evidence="3 4">
    <name type="scientific">Magallana gigas</name>
    <name type="common">Pacific oyster</name>
    <name type="synonym">Crassostrea gigas</name>
    <dbReference type="NCBI Taxonomy" id="29159"/>
    <lineage>
        <taxon>Eukaryota</taxon>
        <taxon>Metazoa</taxon>
        <taxon>Spiralia</taxon>
        <taxon>Lophotrochozoa</taxon>
        <taxon>Mollusca</taxon>
        <taxon>Bivalvia</taxon>
        <taxon>Autobranchia</taxon>
        <taxon>Pteriomorphia</taxon>
        <taxon>Ostreida</taxon>
        <taxon>Ostreoidea</taxon>
        <taxon>Ostreidae</taxon>
        <taxon>Magallana</taxon>
    </lineage>
</organism>
<reference evidence="3" key="1">
    <citation type="submission" date="2022-08" db="UniProtKB">
        <authorList>
            <consortium name="EnsemblMetazoa"/>
        </authorList>
    </citation>
    <scope>IDENTIFICATION</scope>
    <source>
        <strain evidence="3">05x7-T-G4-1.051#20</strain>
    </source>
</reference>
<feature type="compositionally biased region" description="Polar residues" evidence="1">
    <location>
        <begin position="150"/>
        <end position="165"/>
    </location>
</feature>
<accession>A0A8W8JHZ6</accession>
<sequence length="165" mass="18430">MESLVVIFIFIHGSLQTLGTTFTPCDKRRLNCCAGYMFEKNESICIKCPVGFIGPLCQTPCPFPFYGQFCQTRCSCERSECSNIEGCFLKRNAFVTPTSVVSKEEIIVYQNQDLDSKTSIYVSTLVNRVQQNQPPSTFVKQASVDPNEKASGNQNQDLGSSTDMY</sequence>
<name>A0A8W8JHZ6_MAGGI</name>
<feature type="chain" id="PRO_5036482368" evidence="2">
    <location>
        <begin position="20"/>
        <end position="165"/>
    </location>
</feature>
<feature type="signal peptide" evidence="2">
    <location>
        <begin position="1"/>
        <end position="19"/>
    </location>
</feature>
<dbReference type="Proteomes" id="UP000005408">
    <property type="component" value="Unassembled WGS sequence"/>
</dbReference>
<evidence type="ECO:0000313" key="4">
    <source>
        <dbReference type="Proteomes" id="UP000005408"/>
    </source>
</evidence>
<evidence type="ECO:0000313" key="3">
    <source>
        <dbReference type="EnsemblMetazoa" id="G19215.1:cds"/>
    </source>
</evidence>
<evidence type="ECO:0000256" key="1">
    <source>
        <dbReference type="SAM" id="MobiDB-lite"/>
    </source>
</evidence>
<proteinExistence type="predicted"/>
<keyword evidence="2" id="KW-0732">Signal</keyword>
<feature type="region of interest" description="Disordered" evidence="1">
    <location>
        <begin position="136"/>
        <end position="165"/>
    </location>
</feature>
<protein>
    <submittedName>
        <fullName evidence="3">Uncharacterized protein</fullName>
    </submittedName>
</protein>
<evidence type="ECO:0000256" key="2">
    <source>
        <dbReference type="SAM" id="SignalP"/>
    </source>
</evidence>
<dbReference type="EnsemblMetazoa" id="G19215.1">
    <property type="protein sequence ID" value="G19215.1:cds"/>
    <property type="gene ID" value="G19215"/>
</dbReference>
<dbReference type="Gene3D" id="2.170.300.10">
    <property type="entry name" value="Tie2 ligand-binding domain superfamily"/>
    <property type="match status" value="1"/>
</dbReference>